<feature type="chain" id="PRO_5007837085" evidence="2">
    <location>
        <begin position="23"/>
        <end position="382"/>
    </location>
</feature>
<reference evidence="3 4" key="1">
    <citation type="submission" date="2015-12" db="EMBL/GenBank/DDBJ databases">
        <title>Genome sequence of Tistrella mobilis MCCC 1A02139.</title>
        <authorList>
            <person name="Lu L."/>
            <person name="Lai Q."/>
            <person name="Shao Z."/>
            <person name="Qian P."/>
        </authorList>
    </citation>
    <scope>NUCLEOTIDE SEQUENCE [LARGE SCALE GENOMIC DNA]</scope>
    <source>
        <strain evidence="3 4">MCCC 1A02139</strain>
    </source>
</reference>
<comment type="caution">
    <text evidence="3">The sequence shown here is derived from an EMBL/GenBank/DDBJ whole genome shotgun (WGS) entry which is preliminary data.</text>
</comment>
<keyword evidence="1 2" id="KW-0732">Signal</keyword>
<dbReference type="EMBL" id="LPZR01000044">
    <property type="protein sequence ID" value="KYO56463.1"/>
    <property type="molecule type" value="Genomic_DNA"/>
</dbReference>
<dbReference type="GO" id="GO:0055085">
    <property type="term" value="P:transmembrane transport"/>
    <property type="evidence" value="ECO:0007669"/>
    <property type="project" value="InterPro"/>
</dbReference>
<evidence type="ECO:0000313" key="4">
    <source>
        <dbReference type="Proteomes" id="UP000075787"/>
    </source>
</evidence>
<evidence type="ECO:0000313" key="3">
    <source>
        <dbReference type="EMBL" id="KYO56463.1"/>
    </source>
</evidence>
<dbReference type="GeneID" id="97239744"/>
<feature type="signal peptide" evidence="2">
    <location>
        <begin position="1"/>
        <end position="22"/>
    </location>
</feature>
<evidence type="ECO:0000256" key="2">
    <source>
        <dbReference type="SAM" id="SignalP"/>
    </source>
</evidence>
<sequence length="382" mass="40578">MKTIQGIGLAAGLAALTMTATAASADQLRFAIGHPPASFLVKAGETMAKTMAAETGDAVTIKVFPMSLLSMAETSGGLRDGLADIGTVMSTYFPAEFPHTNLLLEASMMLSTLPEDPTGVEAQAYSAAMAEYILTKCPECNAEFAKQNQVYTAAAGTPGYALNCTKPVVTMDDLKGARLRIGGANWAGWSEAVGAAPVTMSGNEMLEALSQGVLDCIILSVPDVQNFGMGESVRHITMGAPGGVYVASMAQVNRDAWQDLSPEARTALLKAAALGSAEASLAYENNQADILEKVKAKGVQVHQADPAVVEATRSFVDGYLKAMPAAYQQRYGVTRGEEMLSDFRETLIKWVGLARTAKTREDLARLYWDEIYSKVDVNTHGM</sequence>
<gene>
    <name evidence="3" type="ORF">AUP44_22115</name>
</gene>
<evidence type="ECO:0000256" key="1">
    <source>
        <dbReference type="ARBA" id="ARBA00022729"/>
    </source>
</evidence>
<dbReference type="AlphaFoldDB" id="A0A162LRL0"/>
<dbReference type="PANTHER" id="PTHR33376:SF15">
    <property type="entry name" value="BLL6794 PROTEIN"/>
    <property type="match status" value="1"/>
</dbReference>
<organism evidence="3 4">
    <name type="scientific">Tistrella mobilis</name>
    <dbReference type="NCBI Taxonomy" id="171437"/>
    <lineage>
        <taxon>Bacteria</taxon>
        <taxon>Pseudomonadati</taxon>
        <taxon>Pseudomonadota</taxon>
        <taxon>Alphaproteobacteria</taxon>
        <taxon>Geminicoccales</taxon>
        <taxon>Geminicoccaceae</taxon>
        <taxon>Tistrella</taxon>
    </lineage>
</organism>
<name>A0A162LRL0_9PROT</name>
<dbReference type="Proteomes" id="UP000075787">
    <property type="component" value="Unassembled WGS sequence"/>
</dbReference>
<accession>A0A162LRL0</accession>
<dbReference type="OrthoDB" id="8673861at2"/>
<dbReference type="Gene3D" id="3.40.190.170">
    <property type="entry name" value="Bacterial extracellular solute-binding protein, family 7"/>
    <property type="match status" value="1"/>
</dbReference>
<dbReference type="InterPro" id="IPR038404">
    <property type="entry name" value="TRAP_DctP_sf"/>
</dbReference>
<protein>
    <submittedName>
        <fullName evidence="3">C4-dicarboxylate ABC transporter substrate-binding protein</fullName>
    </submittedName>
</protein>
<dbReference type="CDD" id="cd13666">
    <property type="entry name" value="PBP2_TRAP_DctP_like_1"/>
    <property type="match status" value="1"/>
</dbReference>
<dbReference type="Pfam" id="PF03480">
    <property type="entry name" value="DctP"/>
    <property type="match status" value="1"/>
</dbReference>
<dbReference type="RefSeq" id="WP_062761881.1">
    <property type="nucleotide sequence ID" value="NZ_CP121043.1"/>
</dbReference>
<dbReference type="InterPro" id="IPR018389">
    <property type="entry name" value="DctP_fam"/>
</dbReference>
<dbReference type="NCBIfam" id="NF037995">
    <property type="entry name" value="TRAP_S1"/>
    <property type="match status" value="1"/>
</dbReference>
<dbReference type="PANTHER" id="PTHR33376">
    <property type="match status" value="1"/>
</dbReference>
<proteinExistence type="predicted"/>